<sequence>MADRLQFKEKLAGVLALAEDQNGKITVDEVEKYFEEDGLSQEQMNLVCDYLLSMKMAVIGYKQAGGTVKEAENEEQQPLSPDEQKYVEEYLRSLGDMNEETPEEVRMAYYLPKVVEEAVRLHHPEVFIGDMIQEGNIVLMLALKEIRKEKDEEEILKQVRAGMLASLESQTEVKRRDHKMVEKVTELDETIKSMKEEYGRKVSVDEVADRLGISEDEIEDILKLAGEEVKDEE</sequence>
<dbReference type="AlphaFoldDB" id="A0A174LGU0"/>
<dbReference type="GO" id="GO:0006352">
    <property type="term" value="P:DNA-templated transcription initiation"/>
    <property type="evidence" value="ECO:0007669"/>
    <property type="project" value="InterPro"/>
</dbReference>
<dbReference type="OrthoDB" id="2064505at2"/>
<evidence type="ECO:0000313" key="2">
    <source>
        <dbReference type="EMBL" id="CUP20840.1"/>
    </source>
</evidence>
<dbReference type="GeneID" id="96227967"/>
<proteinExistence type="predicted"/>
<dbReference type="InterPro" id="IPR013324">
    <property type="entry name" value="RNA_pol_sigma_r3/r4-like"/>
</dbReference>
<organism evidence="2 3">
    <name type="scientific">Dorea longicatena</name>
    <dbReference type="NCBI Taxonomy" id="88431"/>
    <lineage>
        <taxon>Bacteria</taxon>
        <taxon>Bacillati</taxon>
        <taxon>Bacillota</taxon>
        <taxon>Clostridia</taxon>
        <taxon>Lachnospirales</taxon>
        <taxon>Lachnospiraceae</taxon>
        <taxon>Dorea</taxon>
    </lineage>
</organism>
<dbReference type="STRING" id="88431.ERS852423_00738"/>
<reference evidence="2 3" key="1">
    <citation type="submission" date="2015-09" db="EMBL/GenBank/DDBJ databases">
        <authorList>
            <consortium name="Pathogen Informatics"/>
        </authorList>
    </citation>
    <scope>NUCLEOTIDE SEQUENCE [LARGE SCALE GENOMIC DNA]</scope>
    <source>
        <strain evidence="2 3">2789STDY5834914</strain>
    </source>
</reference>
<dbReference type="SUPFAM" id="SSF88659">
    <property type="entry name" value="Sigma3 and sigma4 domains of RNA polymerase sigma factors"/>
    <property type="match status" value="1"/>
</dbReference>
<dbReference type="RefSeq" id="WP_055281912.1">
    <property type="nucleotide sequence ID" value="NZ_CZAY01000004.1"/>
</dbReference>
<evidence type="ECO:0000313" key="3">
    <source>
        <dbReference type="Proteomes" id="UP000095485"/>
    </source>
</evidence>
<evidence type="ECO:0000259" key="1">
    <source>
        <dbReference type="Pfam" id="PF04539"/>
    </source>
</evidence>
<name>A0A174LGU0_9FIRM</name>
<dbReference type="Gene3D" id="1.10.10.10">
    <property type="entry name" value="Winged helix-like DNA-binding domain superfamily/Winged helix DNA-binding domain"/>
    <property type="match status" value="1"/>
</dbReference>
<protein>
    <submittedName>
        <fullName evidence="2">Sigma-70</fullName>
    </submittedName>
</protein>
<dbReference type="EMBL" id="CZAY01000004">
    <property type="protein sequence ID" value="CUP20840.1"/>
    <property type="molecule type" value="Genomic_DNA"/>
</dbReference>
<dbReference type="GO" id="GO:0003700">
    <property type="term" value="F:DNA-binding transcription factor activity"/>
    <property type="evidence" value="ECO:0007669"/>
    <property type="project" value="InterPro"/>
</dbReference>
<gene>
    <name evidence="2" type="primary">rpoD</name>
    <name evidence="2" type="ORF">ERS852526_00664</name>
</gene>
<feature type="domain" description="RNA polymerase sigma-70 region 3" evidence="1">
    <location>
        <begin position="182"/>
        <end position="225"/>
    </location>
</feature>
<dbReference type="Proteomes" id="UP000095485">
    <property type="component" value="Unassembled WGS sequence"/>
</dbReference>
<dbReference type="InterPro" id="IPR007624">
    <property type="entry name" value="RNA_pol_sigma70_r3"/>
</dbReference>
<dbReference type="Pfam" id="PF04539">
    <property type="entry name" value="Sigma70_r3"/>
    <property type="match status" value="1"/>
</dbReference>
<accession>A0A174LGU0</accession>
<dbReference type="InterPro" id="IPR036388">
    <property type="entry name" value="WH-like_DNA-bd_sf"/>
</dbReference>